<dbReference type="Proteomes" id="UP001210231">
    <property type="component" value="Unassembled WGS sequence"/>
</dbReference>
<proteinExistence type="predicted"/>
<name>A0ABT4UPB0_9BACT</name>
<dbReference type="Pfam" id="PF14064">
    <property type="entry name" value="HmuY"/>
    <property type="match status" value="1"/>
</dbReference>
<dbReference type="Gene3D" id="2.60.40.2030">
    <property type="match status" value="1"/>
</dbReference>
<gene>
    <name evidence="1" type="ORF">O3P16_17750</name>
</gene>
<organism evidence="1 2">
    <name type="scientific">Polluticaenibacter yanchengensis</name>
    <dbReference type="NCBI Taxonomy" id="3014562"/>
    <lineage>
        <taxon>Bacteria</taxon>
        <taxon>Pseudomonadati</taxon>
        <taxon>Bacteroidota</taxon>
        <taxon>Chitinophagia</taxon>
        <taxon>Chitinophagales</taxon>
        <taxon>Chitinophagaceae</taxon>
        <taxon>Polluticaenibacter</taxon>
    </lineage>
</organism>
<reference evidence="1 2" key="1">
    <citation type="submission" date="2022-12" db="EMBL/GenBank/DDBJ databases">
        <title>Chitinophagaceae gen. sp. nov., a new member of the family Chitinophagaceae, isolated from soil in a chemical factory.</title>
        <authorList>
            <person name="Ke Z."/>
        </authorList>
    </citation>
    <scope>NUCLEOTIDE SEQUENCE [LARGE SCALE GENOMIC DNA]</scope>
    <source>
        <strain evidence="1 2">LY-5</strain>
    </source>
</reference>
<dbReference type="InterPro" id="IPR025921">
    <property type="entry name" value="HmuY"/>
</dbReference>
<keyword evidence="2" id="KW-1185">Reference proteome</keyword>
<dbReference type="EMBL" id="JAQGEF010000038">
    <property type="protein sequence ID" value="MDA3616660.1"/>
    <property type="molecule type" value="Genomic_DNA"/>
</dbReference>
<dbReference type="CDD" id="cd12105">
    <property type="entry name" value="HmuY"/>
    <property type="match status" value="1"/>
</dbReference>
<sequence length="459" mass="49652">MTLKSIIGSALSCALLFSACKKDDPPLPDNLVQFETAAQGIADGVKELDVKVKLSRATSVAGTVELQLTEDGVVYGTDYTTEPAASSNKINVPVAAGATEAVVKIKIATAATLLGSESITFKINTVPADLVIGTISEIKVSFSTILSTGAKDFVMNGKTDASPYFNTVYVDLSNNQSTLAARNSWNLGFYNGTEYRVVLNPHYQTTVKALTKTDITAVGFADTVDVLLDHNISDPTTASLVDNWDGAITKTAIAEVSATDSENKVYLLGFEGNKSPKSKYYKLKVSRTATGYRLQYALVGETTINTLEIPKNSSYNHTFVSVESKKIVTVEPKKTEWDIQWGYSTYNSGLGSPYWFQDYISINNLAGVQAAEVLNSKVTYENFKESDIAGTTFLSTRDAIGSKWRVTSGAEVGIRGDRFYVVKDAGGNYYKLKFVKMGLAGDLGERGKPVIDYVLVKKA</sequence>
<dbReference type="InterPro" id="IPR038081">
    <property type="entry name" value="CalX-like_sf"/>
</dbReference>
<evidence type="ECO:0000313" key="1">
    <source>
        <dbReference type="EMBL" id="MDA3616660.1"/>
    </source>
</evidence>
<protein>
    <submittedName>
        <fullName evidence="1">HmuY family protein</fullName>
    </submittedName>
</protein>
<accession>A0ABT4UPB0</accession>
<dbReference type="PROSITE" id="PS51257">
    <property type="entry name" value="PROKAR_LIPOPROTEIN"/>
    <property type="match status" value="1"/>
</dbReference>
<evidence type="ECO:0000313" key="2">
    <source>
        <dbReference type="Proteomes" id="UP001210231"/>
    </source>
</evidence>
<dbReference type="RefSeq" id="WP_407032990.1">
    <property type="nucleotide sequence ID" value="NZ_JAQGEF010000038.1"/>
</dbReference>
<comment type="caution">
    <text evidence="1">The sequence shown here is derived from an EMBL/GenBank/DDBJ whole genome shotgun (WGS) entry which is preliminary data.</text>
</comment>